<dbReference type="Pfam" id="PF00227">
    <property type="entry name" value="Proteasome"/>
    <property type="match status" value="1"/>
</dbReference>
<evidence type="ECO:0000256" key="9">
    <source>
        <dbReference type="HAMAP-Rule" id="MF_02113"/>
    </source>
</evidence>
<evidence type="ECO:0000256" key="2">
    <source>
        <dbReference type="ARBA" id="ARBA00022490"/>
    </source>
</evidence>
<keyword evidence="8 9" id="KW-0865">Zymogen</keyword>
<dbReference type="OrthoDB" id="5174038at2"/>
<evidence type="ECO:0000256" key="3">
    <source>
        <dbReference type="ARBA" id="ARBA00022670"/>
    </source>
</evidence>
<evidence type="ECO:0000256" key="7">
    <source>
        <dbReference type="ARBA" id="ARBA00022942"/>
    </source>
</evidence>
<proteinExistence type="inferred from homology"/>
<organism evidence="11 12">
    <name type="scientific">Nonomuraea solani</name>
    <dbReference type="NCBI Taxonomy" id="1144553"/>
    <lineage>
        <taxon>Bacteria</taxon>
        <taxon>Bacillati</taxon>
        <taxon>Actinomycetota</taxon>
        <taxon>Actinomycetes</taxon>
        <taxon>Streptosporangiales</taxon>
        <taxon>Streptosporangiaceae</taxon>
        <taxon>Nonomuraea</taxon>
    </lineage>
</organism>
<dbReference type="EC" id="3.4.25.1" evidence="9 10"/>
<sequence>MASHRDLPVGLVNQLFRNSGRSSFMEFVGSYAPELLPLRDEVLATPIGDQVPHATTIVTATYNGGVIMAGDRRATSGNIISQRDVEKVFRADDYSCMGIAGTASTGIEMARLYRVELEHYEKLEGRTMSVAGKANRLATMIRGNLAMAMQGLVVVPLFAAYDPDKDEGRIFSYDVAGGPYERDRFDAIGSGSIFARGSLKKLYRDGSSADDMVMTLIQALYDAADDDSATGGPDVTRKIWPIVSVIDGDGFRRLSDDEVSGYVSQMLETRMISPDGPIAPLR</sequence>
<keyword evidence="2 9" id="KW-0963">Cytoplasm</keyword>
<keyword evidence="6 9" id="KW-0068">Autocatalytic cleavage</keyword>
<evidence type="ECO:0000256" key="5">
    <source>
        <dbReference type="ARBA" id="ARBA00022801"/>
    </source>
</evidence>
<feature type="chain" id="PRO_5023247001" description="Proteasome subunit beta" evidence="9">
    <location>
        <begin position="55"/>
        <end position="282"/>
    </location>
</feature>
<evidence type="ECO:0000256" key="1">
    <source>
        <dbReference type="ARBA" id="ARBA00001198"/>
    </source>
</evidence>
<evidence type="ECO:0000256" key="4">
    <source>
        <dbReference type="ARBA" id="ARBA00022698"/>
    </source>
</evidence>
<comment type="pathway">
    <text evidence="9">Protein degradation; proteasomal Pup-dependent pathway.</text>
</comment>
<comment type="subcellular location">
    <subcellularLocation>
        <location evidence="9">Cytoplasm</location>
    </subcellularLocation>
</comment>
<keyword evidence="3 9" id="KW-0645">Protease</keyword>
<dbReference type="Proteomes" id="UP000236732">
    <property type="component" value="Unassembled WGS sequence"/>
</dbReference>
<name>A0A1H6EYG3_9ACTN</name>
<dbReference type="HAMAP" id="MF_02113_B">
    <property type="entry name" value="Proteasome_B_B"/>
    <property type="match status" value="1"/>
</dbReference>
<dbReference type="PANTHER" id="PTHR32194:SF0">
    <property type="entry name" value="ATP-DEPENDENT PROTEASE SUBUNIT HSLV"/>
    <property type="match status" value="1"/>
</dbReference>
<evidence type="ECO:0000313" key="12">
    <source>
        <dbReference type="Proteomes" id="UP000236732"/>
    </source>
</evidence>
<dbReference type="EMBL" id="FNVT01000022">
    <property type="protein sequence ID" value="SEH01919.1"/>
    <property type="molecule type" value="Genomic_DNA"/>
</dbReference>
<dbReference type="CDD" id="cd01906">
    <property type="entry name" value="proteasome_protease_HslV"/>
    <property type="match status" value="1"/>
</dbReference>
<dbReference type="InterPro" id="IPR023333">
    <property type="entry name" value="Proteasome_suB-type"/>
</dbReference>
<dbReference type="InterPro" id="IPR029055">
    <property type="entry name" value="Ntn_hydrolases_N"/>
</dbReference>
<dbReference type="GO" id="GO:0005737">
    <property type="term" value="C:cytoplasm"/>
    <property type="evidence" value="ECO:0007669"/>
    <property type="project" value="UniProtKB-SubCell"/>
</dbReference>
<evidence type="ECO:0000256" key="10">
    <source>
        <dbReference type="NCBIfam" id="TIGR03690"/>
    </source>
</evidence>
<comment type="function">
    <text evidence="9">Component of the proteasome core, a large protease complex with broad specificity involved in protein degradation.</text>
</comment>
<dbReference type="GO" id="GO:0019941">
    <property type="term" value="P:modification-dependent protein catabolic process"/>
    <property type="evidence" value="ECO:0007669"/>
    <property type="project" value="UniProtKB-UniRule"/>
</dbReference>
<dbReference type="PANTHER" id="PTHR32194">
    <property type="entry name" value="METALLOPROTEASE TLDD"/>
    <property type="match status" value="1"/>
</dbReference>
<keyword evidence="12" id="KW-1185">Reference proteome</keyword>
<reference evidence="11 12" key="1">
    <citation type="submission" date="2016-10" db="EMBL/GenBank/DDBJ databases">
        <authorList>
            <person name="de Groot N.N."/>
        </authorList>
    </citation>
    <scope>NUCLEOTIDE SEQUENCE [LARGE SCALE GENOMIC DNA]</scope>
    <source>
        <strain evidence="11 12">CGMCC 4.7037</strain>
    </source>
</reference>
<dbReference type="SUPFAM" id="SSF56235">
    <property type="entry name" value="N-terminal nucleophile aminohydrolases (Ntn hydrolases)"/>
    <property type="match status" value="1"/>
</dbReference>
<protein>
    <recommendedName>
        <fullName evidence="9 10">Proteasome subunit beta</fullName>
        <ecNumber evidence="9 10">3.4.25.1</ecNumber>
    </recommendedName>
    <alternativeName>
        <fullName evidence="9">20S proteasome beta subunit</fullName>
    </alternativeName>
    <alternativeName>
        <fullName evidence="9">Proteasome core protein PrcB</fullName>
    </alternativeName>
</protein>
<dbReference type="GO" id="GO:0004298">
    <property type="term" value="F:threonine-type endopeptidase activity"/>
    <property type="evidence" value="ECO:0007669"/>
    <property type="project" value="UniProtKB-UniRule"/>
</dbReference>
<evidence type="ECO:0000256" key="6">
    <source>
        <dbReference type="ARBA" id="ARBA00022813"/>
    </source>
</evidence>
<dbReference type="NCBIfam" id="TIGR03690">
    <property type="entry name" value="20S_bact_beta"/>
    <property type="match status" value="1"/>
</dbReference>
<keyword evidence="4 9" id="KW-0888">Threonine protease</keyword>
<dbReference type="GO" id="GO:0010498">
    <property type="term" value="P:proteasomal protein catabolic process"/>
    <property type="evidence" value="ECO:0007669"/>
    <property type="project" value="UniProtKB-UniRule"/>
</dbReference>
<comment type="similarity">
    <text evidence="9">Belongs to the peptidase T1B family.</text>
</comment>
<evidence type="ECO:0000256" key="8">
    <source>
        <dbReference type="ARBA" id="ARBA00023145"/>
    </source>
</evidence>
<feature type="active site" description="Nucleophile" evidence="9">
    <location>
        <position position="55"/>
    </location>
</feature>
<dbReference type="AlphaFoldDB" id="A0A1H6EYG3"/>
<dbReference type="GO" id="GO:0019774">
    <property type="term" value="C:proteasome core complex, beta-subunit complex"/>
    <property type="evidence" value="ECO:0007669"/>
    <property type="project" value="UniProtKB-UniRule"/>
</dbReference>
<accession>A0A1H6EYG3</accession>
<dbReference type="InterPro" id="IPR022483">
    <property type="entry name" value="PSB_actinobac"/>
</dbReference>
<keyword evidence="7 9" id="KW-0647">Proteasome</keyword>
<dbReference type="UniPathway" id="UPA00997"/>
<dbReference type="Gene3D" id="3.60.20.10">
    <property type="entry name" value="Glutamine Phosphoribosylpyrophosphate, subunit 1, domain 1"/>
    <property type="match status" value="1"/>
</dbReference>
<comment type="activity regulation">
    <text evidence="9">The formation of the proteasomal ATPase ARC-20S proteasome complex, likely via the docking of the C-termini of ARC into the intersubunit pockets in the alpha-rings, may trigger opening of the gate for substrate entry. Interconversion between the open-gate and close-gate conformations leads to a dynamic regulation of the 20S proteasome proteolysis activity.</text>
</comment>
<comment type="subunit">
    <text evidence="9">The 20S proteasome core is composed of 14 alpha and 14 beta subunits that assemble into four stacked heptameric rings, resulting in a barrel-shaped structure. The two inner rings, each composed of seven catalytic beta subunits, are sandwiched by two outer rings, each composed of seven alpha subunits. The catalytic chamber with the active sites is on the inside of the barrel. Has a gated structure, the ends of the cylinder being occluded by the N-termini of the alpha-subunits. Is capped by the proteasome-associated ATPase, ARC.</text>
</comment>
<gene>
    <name evidence="9" type="primary">prcB</name>
    <name evidence="11" type="ORF">SAMN05444920_122170</name>
</gene>
<keyword evidence="5 9" id="KW-0378">Hydrolase</keyword>
<evidence type="ECO:0000313" key="11">
    <source>
        <dbReference type="EMBL" id="SEH01919.1"/>
    </source>
</evidence>
<dbReference type="PROSITE" id="PS51476">
    <property type="entry name" value="PROTEASOME_BETA_2"/>
    <property type="match status" value="1"/>
</dbReference>
<dbReference type="InterPro" id="IPR001353">
    <property type="entry name" value="Proteasome_sua/b"/>
</dbReference>
<feature type="propeptide" id="PRO_5009356484" description="Removed in mature form; by autocatalysis" evidence="9">
    <location>
        <begin position="1"/>
        <end position="54"/>
    </location>
</feature>
<comment type="catalytic activity">
    <reaction evidence="1 9">
        <text>Cleavage of peptide bonds with very broad specificity.</text>
        <dbReference type="EC" id="3.4.25.1"/>
    </reaction>
</comment>